<dbReference type="CDD" id="cd14789">
    <property type="entry name" value="Tiki"/>
    <property type="match status" value="1"/>
</dbReference>
<accession>A0A9D2HNU1</accession>
<evidence type="ECO:0000313" key="2">
    <source>
        <dbReference type="Proteomes" id="UP000823821"/>
    </source>
</evidence>
<dbReference type="InterPro" id="IPR002816">
    <property type="entry name" value="TraB/PrgY/GumN_fam"/>
</dbReference>
<dbReference type="EMBL" id="DWZD01000047">
    <property type="protein sequence ID" value="HJA79637.1"/>
    <property type="molecule type" value="Genomic_DNA"/>
</dbReference>
<dbReference type="SUPFAM" id="SSF55729">
    <property type="entry name" value="Acyl-CoA N-acyltransferases (Nat)"/>
    <property type="match status" value="1"/>
</dbReference>
<evidence type="ECO:0000313" key="1">
    <source>
        <dbReference type="EMBL" id="HJA79637.1"/>
    </source>
</evidence>
<dbReference type="AlphaFoldDB" id="A0A9D2HNU1"/>
<dbReference type="InterPro" id="IPR016181">
    <property type="entry name" value="Acyl_CoA_acyltransferase"/>
</dbReference>
<name>A0A9D2HNU1_9BACT</name>
<dbReference type="Gene3D" id="3.40.630.30">
    <property type="match status" value="1"/>
</dbReference>
<dbReference type="Proteomes" id="UP000823821">
    <property type="component" value="Unassembled WGS sequence"/>
</dbReference>
<proteinExistence type="predicted"/>
<dbReference type="Pfam" id="PF01963">
    <property type="entry name" value="TraB_PrgY_gumN"/>
    <property type="match status" value="1"/>
</dbReference>
<sequence length="593" mass="67157">MPQPPVTTAPDCVSSVAGPSDFPARIPEHSPALMAVASGGRPLRVGDYLFFHSGDQLIGIGYALTGGSSPAAFAAAFREARRQTGAVRFHLMAPRLPAEWRAHVTETDRYYVLPTQAQVPSRLRAPVARARAALRLEAGREFTPAHRRLWGEFLGRAALPPSVRALYGRVEDLLRDPSCRVSLLNAFDGGGHLAACLLMDEAPAHFDAYLLGAHSREYYTPHAADALFALMLERARQRGKRFLHLGLGVNEGIARFKRKWGGRPALRYVRADWEERQGGEAFMEALLAGLRADPDAAWREAQREMEHAQVQRPFRMLWRVEKNGRTSWIGGTAHFFPYSFESAFKRLFRQVDTVLFEGHLDEDSLESVARAGKRPPAPEACLYDLLTPHERAELARVVRGPEGPFWRALNMEAPEKADVDWFLRRTRPWYAFFSLWCAYLERRGWRYSVDLEAWRTAHDMGRRVLALEDMAEQLAALESVPPARAVAHFRACRQWGAYLRANVRTYLRGDLLGMMGTSTEFPTRTGQVIAERDQRFRERMRPYLERGRCCALVGSAHLLNLRHMLREDGFTVTPEGRGPLFRLRQCLVGREDD</sequence>
<gene>
    <name evidence="1" type="ORF">H9784_08765</name>
</gene>
<comment type="caution">
    <text evidence="1">The sequence shown here is derived from an EMBL/GenBank/DDBJ whole genome shotgun (WGS) entry which is preliminary data.</text>
</comment>
<reference evidence="1" key="1">
    <citation type="journal article" date="2021" name="PeerJ">
        <title>Extensive microbial diversity within the chicken gut microbiome revealed by metagenomics and culture.</title>
        <authorList>
            <person name="Gilroy R."/>
            <person name="Ravi A."/>
            <person name="Getino M."/>
            <person name="Pursley I."/>
            <person name="Horton D.L."/>
            <person name="Alikhan N.F."/>
            <person name="Baker D."/>
            <person name="Gharbi K."/>
            <person name="Hall N."/>
            <person name="Watson M."/>
            <person name="Adriaenssens E.M."/>
            <person name="Foster-Nyarko E."/>
            <person name="Jarju S."/>
            <person name="Secka A."/>
            <person name="Antonio M."/>
            <person name="Oren A."/>
            <person name="Chaudhuri R.R."/>
            <person name="La Ragione R."/>
            <person name="Hildebrand F."/>
            <person name="Pallen M.J."/>
        </authorList>
    </citation>
    <scope>NUCLEOTIDE SEQUENCE</scope>
    <source>
        <strain evidence="1">5032</strain>
    </source>
</reference>
<organism evidence="1 2">
    <name type="scientific">Candidatus Desulfovibrio intestinavium</name>
    <dbReference type="NCBI Taxonomy" id="2838534"/>
    <lineage>
        <taxon>Bacteria</taxon>
        <taxon>Pseudomonadati</taxon>
        <taxon>Thermodesulfobacteriota</taxon>
        <taxon>Desulfovibrionia</taxon>
        <taxon>Desulfovibrionales</taxon>
        <taxon>Desulfovibrionaceae</taxon>
        <taxon>Desulfovibrio</taxon>
    </lineage>
</organism>
<reference evidence="1" key="2">
    <citation type="submission" date="2021-04" db="EMBL/GenBank/DDBJ databases">
        <authorList>
            <person name="Gilroy R."/>
        </authorList>
    </citation>
    <scope>NUCLEOTIDE SEQUENCE</scope>
    <source>
        <strain evidence="1">5032</strain>
    </source>
</reference>
<protein>
    <submittedName>
        <fullName evidence="1">TraB/GumN family protein</fullName>
    </submittedName>
</protein>